<dbReference type="AlphaFoldDB" id="A0AAV4QLN5"/>
<evidence type="ECO:0000313" key="1">
    <source>
        <dbReference type="EMBL" id="GIY09826.1"/>
    </source>
</evidence>
<keyword evidence="2" id="KW-1185">Reference proteome</keyword>
<proteinExistence type="predicted"/>
<reference evidence="1 2" key="1">
    <citation type="submission" date="2021-06" db="EMBL/GenBank/DDBJ databases">
        <title>Caerostris extrusa draft genome.</title>
        <authorList>
            <person name="Kono N."/>
            <person name="Arakawa K."/>
        </authorList>
    </citation>
    <scope>NUCLEOTIDE SEQUENCE [LARGE SCALE GENOMIC DNA]</scope>
</reference>
<gene>
    <name evidence="1" type="ORF">CEXT_331151</name>
</gene>
<organism evidence="1 2">
    <name type="scientific">Caerostris extrusa</name>
    <name type="common">Bark spider</name>
    <name type="synonym">Caerostris bankana</name>
    <dbReference type="NCBI Taxonomy" id="172846"/>
    <lineage>
        <taxon>Eukaryota</taxon>
        <taxon>Metazoa</taxon>
        <taxon>Ecdysozoa</taxon>
        <taxon>Arthropoda</taxon>
        <taxon>Chelicerata</taxon>
        <taxon>Arachnida</taxon>
        <taxon>Araneae</taxon>
        <taxon>Araneomorphae</taxon>
        <taxon>Entelegynae</taxon>
        <taxon>Araneoidea</taxon>
        <taxon>Araneidae</taxon>
        <taxon>Caerostris</taxon>
    </lineage>
</organism>
<name>A0AAV4QLN5_CAEEX</name>
<sequence>MTKSHVEPWPTPASNYFSVGSCQRDDLRQVTKSVQYEMEPASNPDECSSQINVKLGRKSEKALAAAFEIVLALSRGVALL</sequence>
<dbReference type="EMBL" id="BPLR01006433">
    <property type="protein sequence ID" value="GIY09826.1"/>
    <property type="molecule type" value="Genomic_DNA"/>
</dbReference>
<dbReference type="PROSITE" id="PS51257">
    <property type="entry name" value="PROKAR_LIPOPROTEIN"/>
    <property type="match status" value="1"/>
</dbReference>
<evidence type="ECO:0000313" key="2">
    <source>
        <dbReference type="Proteomes" id="UP001054945"/>
    </source>
</evidence>
<accession>A0AAV4QLN5</accession>
<comment type="caution">
    <text evidence="1">The sequence shown here is derived from an EMBL/GenBank/DDBJ whole genome shotgun (WGS) entry which is preliminary data.</text>
</comment>
<dbReference type="Proteomes" id="UP001054945">
    <property type="component" value="Unassembled WGS sequence"/>
</dbReference>
<protein>
    <submittedName>
        <fullName evidence="1">Uncharacterized protein</fullName>
    </submittedName>
</protein>